<dbReference type="NCBIfam" id="TIGR04408">
    <property type="entry name" value="LptG_lptG"/>
    <property type="match status" value="1"/>
</dbReference>
<dbReference type="EMBL" id="JACIEJ010000004">
    <property type="protein sequence ID" value="MBB3985579.1"/>
    <property type="molecule type" value="Genomic_DNA"/>
</dbReference>
<evidence type="ECO:0000256" key="2">
    <source>
        <dbReference type="ARBA" id="ARBA00022475"/>
    </source>
</evidence>
<organism evidence="7 8">
    <name type="scientific">Sagittula marina</name>
    <dbReference type="NCBI Taxonomy" id="943940"/>
    <lineage>
        <taxon>Bacteria</taxon>
        <taxon>Pseudomonadati</taxon>
        <taxon>Pseudomonadota</taxon>
        <taxon>Alphaproteobacteria</taxon>
        <taxon>Rhodobacterales</taxon>
        <taxon>Roseobacteraceae</taxon>
        <taxon>Sagittula</taxon>
    </lineage>
</organism>
<feature type="transmembrane region" description="Helical" evidence="6">
    <location>
        <begin position="12"/>
        <end position="32"/>
    </location>
</feature>
<dbReference type="InterPro" id="IPR030923">
    <property type="entry name" value="LptG"/>
</dbReference>
<accession>A0A7W6GTT7</accession>
<gene>
    <name evidence="7" type="ORF">GGQ68_001912</name>
</gene>
<evidence type="ECO:0000313" key="8">
    <source>
        <dbReference type="Proteomes" id="UP000541426"/>
    </source>
</evidence>
<feature type="transmembrane region" description="Helical" evidence="6">
    <location>
        <begin position="98"/>
        <end position="121"/>
    </location>
</feature>
<feature type="transmembrane region" description="Helical" evidence="6">
    <location>
        <begin position="340"/>
        <end position="361"/>
    </location>
</feature>
<dbReference type="GO" id="GO:0015920">
    <property type="term" value="P:lipopolysaccharide transport"/>
    <property type="evidence" value="ECO:0007669"/>
    <property type="project" value="TreeGrafter"/>
</dbReference>
<proteinExistence type="predicted"/>
<sequence length="364" mass="39685">MKLHYYFARRFMTIFFSILGVFGLFQALLDLIDEMRRLGDELEFGQILLLVFLKLPEGLYEVLPLVMILATVGLFIGLARSSELVATRAVGRSGLTALMSPVLTAFAIGVFIVAVMNPIVAATSKRYADLRESFQSGNTSTLSLGAEGLWLRQGGEDGQSVIRASSANPEATELYDVSIVQYAPNGGPDLRIQAEKAELIDGAWRLTNAKAWPLSPGLNPELGAKVHATYDLPSTLTRDSIRDRFGRPSAVPIWALPNFIEGLEDAGFSARRHTVWYNMELARPLFLVAMVLIGAAFTMQPTRLGRTGPAVLWAVLLGFGLYYVRSFAQIMGENGQLGPIIAAWVPPTASVLLALGLVLHMEDG</sequence>
<evidence type="ECO:0000256" key="4">
    <source>
        <dbReference type="ARBA" id="ARBA00022989"/>
    </source>
</evidence>
<comment type="caution">
    <text evidence="7">The sequence shown here is derived from an EMBL/GenBank/DDBJ whole genome shotgun (WGS) entry which is preliminary data.</text>
</comment>
<dbReference type="PANTHER" id="PTHR33529">
    <property type="entry name" value="SLR0882 PROTEIN-RELATED"/>
    <property type="match status" value="1"/>
</dbReference>
<dbReference type="PANTHER" id="PTHR33529:SF2">
    <property type="entry name" value="LIPOPOLYSACCHARIDE EXPORT SYSTEM PERMEASE PROTEIN LPTG"/>
    <property type="match status" value="1"/>
</dbReference>
<evidence type="ECO:0000256" key="5">
    <source>
        <dbReference type="ARBA" id="ARBA00023136"/>
    </source>
</evidence>
<dbReference type="RefSeq" id="WP_183965274.1">
    <property type="nucleotide sequence ID" value="NZ_BAABBZ010000018.1"/>
</dbReference>
<keyword evidence="8" id="KW-1185">Reference proteome</keyword>
<evidence type="ECO:0000256" key="1">
    <source>
        <dbReference type="ARBA" id="ARBA00004651"/>
    </source>
</evidence>
<reference evidence="7 8" key="1">
    <citation type="submission" date="2020-08" db="EMBL/GenBank/DDBJ databases">
        <title>Genomic Encyclopedia of Type Strains, Phase IV (KMG-IV): sequencing the most valuable type-strain genomes for metagenomic binning, comparative biology and taxonomic classification.</title>
        <authorList>
            <person name="Goeker M."/>
        </authorList>
    </citation>
    <scope>NUCLEOTIDE SEQUENCE [LARGE SCALE GENOMIC DNA]</scope>
    <source>
        <strain evidence="7 8">DSM 102235</strain>
    </source>
</reference>
<keyword evidence="4 6" id="KW-1133">Transmembrane helix</keyword>
<protein>
    <submittedName>
        <fullName evidence="7">Lipopolysaccharide export system permease protein</fullName>
    </submittedName>
</protein>
<keyword evidence="3 6" id="KW-0812">Transmembrane</keyword>
<evidence type="ECO:0000256" key="3">
    <source>
        <dbReference type="ARBA" id="ARBA00022692"/>
    </source>
</evidence>
<feature type="transmembrane region" description="Helical" evidence="6">
    <location>
        <begin position="281"/>
        <end position="298"/>
    </location>
</feature>
<dbReference type="GO" id="GO:0055085">
    <property type="term" value="P:transmembrane transport"/>
    <property type="evidence" value="ECO:0007669"/>
    <property type="project" value="InterPro"/>
</dbReference>
<dbReference type="InterPro" id="IPR005495">
    <property type="entry name" value="LptG/LptF_permease"/>
</dbReference>
<keyword evidence="5 6" id="KW-0472">Membrane</keyword>
<dbReference type="Proteomes" id="UP000541426">
    <property type="component" value="Unassembled WGS sequence"/>
</dbReference>
<dbReference type="Pfam" id="PF03739">
    <property type="entry name" value="LptF_LptG"/>
    <property type="match status" value="1"/>
</dbReference>
<evidence type="ECO:0000313" key="7">
    <source>
        <dbReference type="EMBL" id="MBB3985579.1"/>
    </source>
</evidence>
<feature type="transmembrane region" description="Helical" evidence="6">
    <location>
        <begin position="58"/>
        <end position="78"/>
    </location>
</feature>
<keyword evidence="2" id="KW-1003">Cell membrane</keyword>
<evidence type="ECO:0000256" key="6">
    <source>
        <dbReference type="SAM" id="Phobius"/>
    </source>
</evidence>
<name>A0A7W6GTT7_9RHOB</name>
<dbReference type="GO" id="GO:0043190">
    <property type="term" value="C:ATP-binding cassette (ABC) transporter complex"/>
    <property type="evidence" value="ECO:0007669"/>
    <property type="project" value="InterPro"/>
</dbReference>
<comment type="subcellular location">
    <subcellularLocation>
        <location evidence="1">Cell membrane</location>
        <topology evidence="1">Multi-pass membrane protein</topology>
    </subcellularLocation>
</comment>
<dbReference type="AlphaFoldDB" id="A0A7W6GTT7"/>
<feature type="transmembrane region" description="Helical" evidence="6">
    <location>
        <begin position="310"/>
        <end position="328"/>
    </location>
</feature>